<dbReference type="OrthoDB" id="10255128at2759"/>
<keyword evidence="8" id="KW-1185">Reference proteome</keyword>
<reference evidence="7 8" key="1">
    <citation type="journal article" date="2017" name="G3 (Bethesda)">
        <title>First Draft Genome Sequence of the Pathogenic Fungus Lomentospora prolificans (Formerly Scedosporium prolificans).</title>
        <authorList>
            <person name="Luo R."/>
            <person name="Zimin A."/>
            <person name="Workman R."/>
            <person name="Fan Y."/>
            <person name="Pertea G."/>
            <person name="Grossman N."/>
            <person name="Wear M.P."/>
            <person name="Jia B."/>
            <person name="Miller H."/>
            <person name="Casadevall A."/>
            <person name="Timp W."/>
            <person name="Zhang S.X."/>
            <person name="Salzberg S.L."/>
        </authorList>
    </citation>
    <scope>NUCLEOTIDE SEQUENCE [LARGE SCALE GENOMIC DNA]</scope>
    <source>
        <strain evidence="7 8">JHH-5317</strain>
    </source>
</reference>
<feature type="domain" description="BAR" evidence="6">
    <location>
        <begin position="7"/>
        <end position="241"/>
    </location>
</feature>
<dbReference type="SMART" id="SM00326">
    <property type="entry name" value="SH3"/>
    <property type="match status" value="1"/>
</dbReference>
<dbReference type="Pfam" id="PF03114">
    <property type="entry name" value="BAR"/>
    <property type="match status" value="1"/>
</dbReference>
<dbReference type="PRINTS" id="PR01887">
    <property type="entry name" value="SPECTRNALPHA"/>
</dbReference>
<evidence type="ECO:0008006" key="9">
    <source>
        <dbReference type="Google" id="ProtNLM"/>
    </source>
</evidence>
<feature type="region of interest" description="Disordered" evidence="4">
    <location>
        <begin position="278"/>
        <end position="344"/>
    </location>
</feature>
<dbReference type="SUPFAM" id="SSF103657">
    <property type="entry name" value="BAR/IMD domain-like"/>
    <property type="match status" value="1"/>
</dbReference>
<evidence type="ECO:0000256" key="3">
    <source>
        <dbReference type="SAM" id="Coils"/>
    </source>
</evidence>
<keyword evidence="3" id="KW-0175">Coiled coil</keyword>
<dbReference type="GO" id="GO:0030479">
    <property type="term" value="C:actin cortical patch"/>
    <property type="evidence" value="ECO:0007669"/>
    <property type="project" value="TreeGrafter"/>
</dbReference>
<dbReference type="CDD" id="cd07599">
    <property type="entry name" value="BAR_Rvs167p"/>
    <property type="match status" value="1"/>
</dbReference>
<dbReference type="PANTHER" id="PTHR47174">
    <property type="entry name" value="BRIDGING INTEGRATOR 3"/>
    <property type="match status" value="1"/>
</dbReference>
<dbReference type="Gene3D" id="1.20.1270.60">
    <property type="entry name" value="Arfaptin homology (AH) domain/BAR domain"/>
    <property type="match status" value="1"/>
</dbReference>
<evidence type="ECO:0000313" key="7">
    <source>
        <dbReference type="EMBL" id="PKS13225.1"/>
    </source>
</evidence>
<feature type="coiled-coil region" evidence="3">
    <location>
        <begin position="132"/>
        <end position="190"/>
    </location>
</feature>
<dbReference type="Proteomes" id="UP000233524">
    <property type="component" value="Unassembled WGS sequence"/>
</dbReference>
<gene>
    <name evidence="7" type="ORF">jhhlp_000571</name>
</gene>
<keyword evidence="1 2" id="KW-0728">SH3 domain</keyword>
<evidence type="ECO:0000256" key="1">
    <source>
        <dbReference type="ARBA" id="ARBA00022443"/>
    </source>
</evidence>
<dbReference type="AlphaFoldDB" id="A0A2N3NL93"/>
<evidence type="ECO:0000313" key="8">
    <source>
        <dbReference type="Proteomes" id="UP000233524"/>
    </source>
</evidence>
<evidence type="ECO:0000259" key="6">
    <source>
        <dbReference type="PROSITE" id="PS51021"/>
    </source>
</evidence>
<feature type="compositionally biased region" description="Polar residues" evidence="4">
    <location>
        <begin position="374"/>
        <end position="385"/>
    </location>
</feature>
<evidence type="ECO:0000256" key="2">
    <source>
        <dbReference type="PROSITE-ProRule" id="PRU00192"/>
    </source>
</evidence>
<dbReference type="InterPro" id="IPR001452">
    <property type="entry name" value="SH3_domain"/>
</dbReference>
<dbReference type="STRING" id="41688.A0A2N3NL93"/>
<evidence type="ECO:0000256" key="4">
    <source>
        <dbReference type="SAM" id="MobiDB-lite"/>
    </source>
</evidence>
<dbReference type="GO" id="GO:0051666">
    <property type="term" value="P:actin cortical patch localization"/>
    <property type="evidence" value="ECO:0007669"/>
    <property type="project" value="InterPro"/>
</dbReference>
<proteinExistence type="predicted"/>
<dbReference type="GO" id="GO:0008289">
    <property type="term" value="F:lipid binding"/>
    <property type="evidence" value="ECO:0007669"/>
    <property type="project" value="TreeGrafter"/>
</dbReference>
<dbReference type="InterPro" id="IPR046982">
    <property type="entry name" value="BIN3/RVS161-like"/>
</dbReference>
<dbReference type="GO" id="GO:0097320">
    <property type="term" value="P:plasma membrane tubulation"/>
    <property type="evidence" value="ECO:0007669"/>
    <property type="project" value="TreeGrafter"/>
</dbReference>
<dbReference type="PRINTS" id="PR00452">
    <property type="entry name" value="SH3DOMAIN"/>
</dbReference>
<dbReference type="InParanoid" id="A0A2N3NL93"/>
<dbReference type="InterPro" id="IPR004148">
    <property type="entry name" value="BAR_dom"/>
</dbReference>
<organism evidence="7 8">
    <name type="scientific">Lomentospora prolificans</name>
    <dbReference type="NCBI Taxonomy" id="41688"/>
    <lineage>
        <taxon>Eukaryota</taxon>
        <taxon>Fungi</taxon>
        <taxon>Dikarya</taxon>
        <taxon>Ascomycota</taxon>
        <taxon>Pezizomycotina</taxon>
        <taxon>Sordariomycetes</taxon>
        <taxon>Hypocreomycetidae</taxon>
        <taxon>Microascales</taxon>
        <taxon>Microascaceae</taxon>
        <taxon>Lomentospora</taxon>
    </lineage>
</organism>
<feature type="region of interest" description="Disordered" evidence="4">
    <location>
        <begin position="374"/>
        <end position="401"/>
    </location>
</feature>
<dbReference type="PROSITE" id="PS51021">
    <property type="entry name" value="BAR"/>
    <property type="match status" value="1"/>
</dbReference>
<dbReference type="SUPFAM" id="SSF50044">
    <property type="entry name" value="SH3-domain"/>
    <property type="match status" value="1"/>
</dbReference>
<dbReference type="InterPro" id="IPR036028">
    <property type="entry name" value="SH3-like_dom_sf"/>
</dbReference>
<dbReference type="InterPro" id="IPR027267">
    <property type="entry name" value="AH/BAR_dom_sf"/>
</dbReference>
<dbReference type="FunFam" id="2.30.30.40:FF:000100">
    <property type="entry name" value="SH3 domain-containing YSC84-like protein 1"/>
    <property type="match status" value="1"/>
</dbReference>
<dbReference type="GO" id="GO:0006897">
    <property type="term" value="P:endocytosis"/>
    <property type="evidence" value="ECO:0007669"/>
    <property type="project" value="InterPro"/>
</dbReference>
<protein>
    <recommendedName>
        <fullName evidence="9">SH3 domain-containing protein</fullName>
    </recommendedName>
</protein>
<dbReference type="GO" id="GO:0043332">
    <property type="term" value="C:mating projection tip"/>
    <property type="evidence" value="ECO:0007669"/>
    <property type="project" value="TreeGrafter"/>
</dbReference>
<feature type="compositionally biased region" description="Polar residues" evidence="4">
    <location>
        <begin position="288"/>
        <end position="297"/>
    </location>
</feature>
<accession>A0A2N3NL93</accession>
<dbReference type="VEuPathDB" id="FungiDB:jhhlp_000571"/>
<dbReference type="EMBL" id="NLAX01000002">
    <property type="protein sequence ID" value="PKS13225.1"/>
    <property type="molecule type" value="Genomic_DNA"/>
</dbReference>
<dbReference type="PANTHER" id="PTHR47174:SF2">
    <property type="entry name" value="SH3 DOMAIN SIGNALLING PROTEIN (AFU_ORTHOLOGUE AFUA_5G07670)"/>
    <property type="match status" value="1"/>
</dbReference>
<dbReference type="Gene3D" id="2.30.30.40">
    <property type="entry name" value="SH3 Domains"/>
    <property type="match status" value="1"/>
</dbReference>
<name>A0A2N3NL93_9PEZI</name>
<evidence type="ECO:0000259" key="5">
    <source>
        <dbReference type="PROSITE" id="PS50002"/>
    </source>
</evidence>
<dbReference type="GO" id="GO:1990528">
    <property type="term" value="C:Rvs161p-Rvs167p complex"/>
    <property type="evidence" value="ECO:0007669"/>
    <property type="project" value="TreeGrafter"/>
</dbReference>
<dbReference type="GO" id="GO:0031097">
    <property type="term" value="C:medial cortex"/>
    <property type="evidence" value="ECO:0007669"/>
    <property type="project" value="TreeGrafter"/>
</dbReference>
<dbReference type="Pfam" id="PF00018">
    <property type="entry name" value="SH3_1"/>
    <property type="match status" value="1"/>
</dbReference>
<dbReference type="PROSITE" id="PS50002">
    <property type="entry name" value="SH3"/>
    <property type="match status" value="1"/>
</dbReference>
<feature type="domain" description="SH3" evidence="5">
    <location>
        <begin position="402"/>
        <end position="462"/>
    </location>
</feature>
<comment type="caution">
    <text evidence="7">The sequence shown here is derived from an EMBL/GenBank/DDBJ whole genome shotgun (WGS) entry which is preliminary data.</text>
</comment>
<sequence length="462" mass="50961">MNTVTRTFGKFIYRSPGDNARVSVLLKDYEDVDKLLAKLIEEARSLRDSWHAMVMTQLGAATEYVTLYDPIVGASDGHGRRAEPTPEPLLIRTFNLQQAYTDIKDDMVSEISAFDAGVVKPGSDARDAIQPIRKTIKKRENKRLDYEKQQERVKKLQRKPGKSAKEDALMHKAEEELERLSEEFTIVDNHLRVSLPPLITATFGIVPPLLATLISIQNRLLALAYTTIHHYCLDNNFQSPSPPMDMVVSDWEEGLRPVQKEIESFAIIRSGRAILQPMKVGDERSRGNPISPTSLETRNGVIRSSPGTIPAARSRYLPPSPSEYRTSAHHQSPPPTSVSTGSGVATDFTVATGLSDSSAVSPPGTKPAVDYFGHSTSRTPSNLSNLAVRKKPPPPPPKKSGLSEEFVVALYDFGGQGPGDLSFREGDLIKVIKRTETDQDWWIGELGGARGSFPANYCKPTQ</sequence>